<name>A0ABS5KMY4_9ACTN</name>
<keyword evidence="2" id="KW-0648">Protein biosynthesis</keyword>
<reference evidence="2 3" key="1">
    <citation type="submission" date="2020-02" db="EMBL/GenBank/DDBJ databases">
        <title>Acidophilic actinobacteria isolated from forest soil.</title>
        <authorList>
            <person name="Golinska P."/>
        </authorList>
    </citation>
    <scope>NUCLEOTIDE SEQUENCE [LARGE SCALE GENOMIC DNA]</scope>
    <source>
        <strain evidence="2 3">NL8</strain>
    </source>
</reference>
<feature type="compositionally biased region" description="Polar residues" evidence="1">
    <location>
        <begin position="54"/>
        <end position="66"/>
    </location>
</feature>
<comment type="caution">
    <text evidence="2">The sequence shown here is derived from an EMBL/GenBank/DDBJ whole genome shotgun (WGS) entry which is preliminary data.</text>
</comment>
<accession>A0ABS5KMY4</accession>
<proteinExistence type="predicted"/>
<dbReference type="Gene3D" id="1.10.10.2480">
    <property type="match status" value="1"/>
</dbReference>
<feature type="region of interest" description="Disordered" evidence="1">
    <location>
        <begin position="49"/>
        <end position="74"/>
    </location>
</feature>
<sequence>MVKRLYEVARELGLQNRQVEEDLEAMGCPVRSFASPVNETELSELYAKYGRVPSDSQPDDASNASSDLPGAEDS</sequence>
<dbReference type="RefSeq" id="WP_212008960.1">
    <property type="nucleotide sequence ID" value="NZ_JAAFYZ010000027.1"/>
</dbReference>
<protein>
    <submittedName>
        <fullName evidence="2">Translation initiation factor IF-2 N-terminal domain-containing protein</fullName>
    </submittedName>
</protein>
<dbReference type="EMBL" id="JAAFYZ010000027">
    <property type="protein sequence ID" value="MBS2547360.1"/>
    <property type="molecule type" value="Genomic_DNA"/>
</dbReference>
<gene>
    <name evidence="2" type="ORF">KGQ19_10785</name>
</gene>
<keyword evidence="2" id="KW-0396">Initiation factor</keyword>
<evidence type="ECO:0000256" key="1">
    <source>
        <dbReference type="SAM" id="MobiDB-lite"/>
    </source>
</evidence>
<evidence type="ECO:0000313" key="2">
    <source>
        <dbReference type="EMBL" id="MBS2547360.1"/>
    </source>
</evidence>
<dbReference type="Proteomes" id="UP000730482">
    <property type="component" value="Unassembled WGS sequence"/>
</dbReference>
<keyword evidence="3" id="KW-1185">Reference proteome</keyword>
<dbReference type="GO" id="GO:0003743">
    <property type="term" value="F:translation initiation factor activity"/>
    <property type="evidence" value="ECO:0007669"/>
    <property type="project" value="UniProtKB-KW"/>
</dbReference>
<evidence type="ECO:0000313" key="3">
    <source>
        <dbReference type="Proteomes" id="UP000730482"/>
    </source>
</evidence>
<organism evidence="2 3">
    <name type="scientific">Catenulispora pinistramenti</name>
    <dbReference type="NCBI Taxonomy" id="2705254"/>
    <lineage>
        <taxon>Bacteria</taxon>
        <taxon>Bacillati</taxon>
        <taxon>Actinomycetota</taxon>
        <taxon>Actinomycetes</taxon>
        <taxon>Catenulisporales</taxon>
        <taxon>Catenulisporaceae</taxon>
        <taxon>Catenulispora</taxon>
    </lineage>
</organism>